<dbReference type="Gene3D" id="3.40.47.10">
    <property type="match status" value="1"/>
</dbReference>
<dbReference type="PANTHER" id="PTHR43775">
    <property type="entry name" value="FATTY ACID SYNTHASE"/>
    <property type="match status" value="1"/>
</dbReference>
<accession>K9LK93</accession>
<proteinExistence type="predicted"/>
<dbReference type="InterPro" id="IPR020841">
    <property type="entry name" value="PKS_Beta-ketoAc_synthase_dom"/>
</dbReference>
<dbReference type="CDD" id="cd00833">
    <property type="entry name" value="PKS"/>
    <property type="match status" value="1"/>
</dbReference>
<evidence type="ECO:0000259" key="3">
    <source>
        <dbReference type="PROSITE" id="PS52004"/>
    </source>
</evidence>
<dbReference type="GO" id="GO:0005737">
    <property type="term" value="C:cytoplasm"/>
    <property type="evidence" value="ECO:0007669"/>
    <property type="project" value="TreeGrafter"/>
</dbReference>
<dbReference type="GO" id="GO:0005886">
    <property type="term" value="C:plasma membrane"/>
    <property type="evidence" value="ECO:0007669"/>
    <property type="project" value="TreeGrafter"/>
</dbReference>
<feature type="non-terminal residue" evidence="4">
    <location>
        <position position="159"/>
    </location>
</feature>
<organism evidence="4">
    <name type="scientific">Candidatus Endolissoclinum faulkneri</name>
    <dbReference type="NCBI Taxonomy" id="1263979"/>
    <lineage>
        <taxon>Bacteria</taxon>
        <taxon>Pseudomonadati</taxon>
        <taxon>Pseudomonadota</taxon>
        <taxon>Alphaproteobacteria</taxon>
        <taxon>Rhodospirillales</taxon>
        <taxon>Rhodospirillaceae</taxon>
        <taxon>Candidatus Endolissoclinum</taxon>
    </lineage>
</organism>
<dbReference type="InterPro" id="IPR050091">
    <property type="entry name" value="PKS_NRPS_Biosynth_Enz"/>
</dbReference>
<evidence type="ECO:0000256" key="1">
    <source>
        <dbReference type="ARBA" id="ARBA00022450"/>
    </source>
</evidence>
<keyword evidence="2" id="KW-0597">Phosphoprotein</keyword>
<dbReference type="Pfam" id="PF00109">
    <property type="entry name" value="ketoacyl-synt"/>
    <property type="match status" value="1"/>
</dbReference>
<evidence type="ECO:0000313" key="4">
    <source>
        <dbReference type="EMBL" id="AFK83824.1"/>
    </source>
</evidence>
<dbReference type="InterPro" id="IPR014030">
    <property type="entry name" value="Ketoacyl_synth_N"/>
</dbReference>
<dbReference type="PANTHER" id="PTHR43775:SF37">
    <property type="entry name" value="SI:DKEY-61P9.11"/>
    <property type="match status" value="1"/>
</dbReference>
<dbReference type="EMBL" id="JX033588">
    <property type="protein sequence ID" value="AFK83824.1"/>
    <property type="molecule type" value="Genomic_DNA"/>
</dbReference>
<dbReference type="GO" id="GO:0071770">
    <property type="term" value="P:DIM/DIP cell wall layer assembly"/>
    <property type="evidence" value="ECO:0007669"/>
    <property type="project" value="TreeGrafter"/>
</dbReference>
<sequence>EAIKGVACGIFVGGGQSDYVHLLPRDSVELSGQMLLGNTSSVLAARLAYFLDLKGPSLAIDTACSSGLVATHYAVRSLLDGECDIALAGGVNLMLTPQMHLMTAVSGMLAPDGLCKTFDNTADGFVPGEGLGLVVLKPLAKAIADCNRIYAIILGSAVN</sequence>
<keyword evidence="1" id="KW-0596">Phosphopantetheine</keyword>
<dbReference type="GO" id="GO:0006633">
    <property type="term" value="P:fatty acid biosynthetic process"/>
    <property type="evidence" value="ECO:0007669"/>
    <property type="project" value="TreeGrafter"/>
</dbReference>
<feature type="domain" description="Ketosynthase family 3 (KS3)" evidence="3">
    <location>
        <begin position="1"/>
        <end position="159"/>
    </location>
</feature>
<dbReference type="SMART" id="SM00825">
    <property type="entry name" value="PKS_KS"/>
    <property type="match status" value="1"/>
</dbReference>
<evidence type="ECO:0000256" key="2">
    <source>
        <dbReference type="ARBA" id="ARBA00022553"/>
    </source>
</evidence>
<dbReference type="InterPro" id="IPR016039">
    <property type="entry name" value="Thiolase-like"/>
</dbReference>
<protein>
    <submittedName>
        <fullName evidence="4">PtzD</fullName>
    </submittedName>
</protein>
<reference evidence="4" key="1">
    <citation type="journal article" date="2012" name="Proc. Natl. Acad. Sci. U.S.A.">
        <title>Genome streamlining and chemical defense in a coral reef symbiosis.</title>
        <authorList>
            <person name="Kwan J.C."/>
            <person name="Donia M.S."/>
            <person name="Han A.W."/>
            <person name="Hirose E."/>
            <person name="Haygood M.G."/>
            <person name="Schmidt E.W."/>
        </authorList>
    </citation>
    <scope>NUCLEOTIDE SEQUENCE</scope>
    <source>
        <strain evidence="4">L3</strain>
    </source>
</reference>
<dbReference type="AlphaFoldDB" id="K9LK93"/>
<dbReference type="GO" id="GO:0004312">
    <property type="term" value="F:fatty acid synthase activity"/>
    <property type="evidence" value="ECO:0007669"/>
    <property type="project" value="TreeGrafter"/>
</dbReference>
<dbReference type="PROSITE" id="PS52004">
    <property type="entry name" value="KS3_2"/>
    <property type="match status" value="1"/>
</dbReference>
<dbReference type="SUPFAM" id="SSF53901">
    <property type="entry name" value="Thiolase-like"/>
    <property type="match status" value="1"/>
</dbReference>
<feature type="non-terminal residue" evidence="4">
    <location>
        <position position="1"/>
    </location>
</feature>
<name>K9LK93_9PROT</name>